<dbReference type="PANTHER" id="PTHR47967">
    <property type="entry name" value="OS07G0603500 PROTEIN-RELATED"/>
    <property type="match status" value="1"/>
</dbReference>
<evidence type="ECO:0000256" key="4">
    <source>
        <dbReference type="ARBA" id="ARBA00022801"/>
    </source>
</evidence>
<keyword evidence="2" id="KW-0645">Protease</keyword>
<comment type="caution">
    <text evidence="8">The sequence shown here is derived from an EMBL/GenBank/DDBJ whole genome shotgun (WGS) entry which is preliminary data.</text>
</comment>
<dbReference type="Gene3D" id="2.40.70.10">
    <property type="entry name" value="Acid Proteases"/>
    <property type="match status" value="2"/>
</dbReference>
<organism evidence="8 9">
    <name type="scientific">Dioscorea zingiberensis</name>
    <dbReference type="NCBI Taxonomy" id="325984"/>
    <lineage>
        <taxon>Eukaryota</taxon>
        <taxon>Viridiplantae</taxon>
        <taxon>Streptophyta</taxon>
        <taxon>Embryophyta</taxon>
        <taxon>Tracheophyta</taxon>
        <taxon>Spermatophyta</taxon>
        <taxon>Magnoliopsida</taxon>
        <taxon>Liliopsida</taxon>
        <taxon>Dioscoreales</taxon>
        <taxon>Dioscoreaceae</taxon>
        <taxon>Dioscorea</taxon>
    </lineage>
</organism>
<dbReference type="InterPro" id="IPR021109">
    <property type="entry name" value="Peptidase_aspartic_dom_sf"/>
</dbReference>
<dbReference type="Proteomes" id="UP001085076">
    <property type="component" value="Miscellaneous, Linkage group lg07"/>
</dbReference>
<feature type="signal peptide" evidence="6">
    <location>
        <begin position="1"/>
        <end position="24"/>
    </location>
</feature>
<protein>
    <recommendedName>
        <fullName evidence="7">Peptidase A1 domain-containing protein</fullName>
    </recommendedName>
</protein>
<keyword evidence="4" id="KW-0378">Hydrolase</keyword>
<evidence type="ECO:0000259" key="7">
    <source>
        <dbReference type="PROSITE" id="PS51767"/>
    </source>
</evidence>
<dbReference type="CDD" id="cd05476">
    <property type="entry name" value="pepsin_A_like_plant"/>
    <property type="match status" value="1"/>
</dbReference>
<dbReference type="Pfam" id="PF14541">
    <property type="entry name" value="TAXi_C"/>
    <property type="match status" value="1"/>
</dbReference>
<dbReference type="InterPro" id="IPR033121">
    <property type="entry name" value="PEPTIDASE_A1"/>
</dbReference>
<dbReference type="PANTHER" id="PTHR47967:SF23">
    <property type="entry name" value="OS04G0448300 PROTEIN"/>
    <property type="match status" value="1"/>
</dbReference>
<dbReference type="SUPFAM" id="SSF50630">
    <property type="entry name" value="Acid proteases"/>
    <property type="match status" value="1"/>
</dbReference>
<feature type="domain" description="Peptidase A1" evidence="7">
    <location>
        <begin position="95"/>
        <end position="429"/>
    </location>
</feature>
<dbReference type="AlphaFoldDB" id="A0A9D5C5D2"/>
<dbReference type="GO" id="GO:0006508">
    <property type="term" value="P:proteolysis"/>
    <property type="evidence" value="ECO:0007669"/>
    <property type="project" value="UniProtKB-KW"/>
</dbReference>
<gene>
    <name evidence="8" type="ORF">J5N97_023718</name>
</gene>
<dbReference type="InterPro" id="IPR051708">
    <property type="entry name" value="Plant_Aspart_Prot_A1"/>
</dbReference>
<reference evidence="8" key="1">
    <citation type="submission" date="2021-03" db="EMBL/GenBank/DDBJ databases">
        <authorList>
            <person name="Li Z."/>
            <person name="Yang C."/>
        </authorList>
    </citation>
    <scope>NUCLEOTIDE SEQUENCE</scope>
    <source>
        <strain evidence="8">Dzin_1.0</strain>
        <tissue evidence="8">Leaf</tissue>
    </source>
</reference>
<evidence type="ECO:0000256" key="6">
    <source>
        <dbReference type="SAM" id="SignalP"/>
    </source>
</evidence>
<keyword evidence="3" id="KW-0064">Aspartyl protease</keyword>
<evidence type="ECO:0000256" key="5">
    <source>
        <dbReference type="ARBA" id="ARBA00023180"/>
    </source>
</evidence>
<dbReference type="InterPro" id="IPR032799">
    <property type="entry name" value="TAXi_C"/>
</dbReference>
<dbReference type="OrthoDB" id="595454at2759"/>
<dbReference type="PROSITE" id="PS51767">
    <property type="entry name" value="PEPTIDASE_A1"/>
    <property type="match status" value="1"/>
</dbReference>
<evidence type="ECO:0000256" key="2">
    <source>
        <dbReference type="ARBA" id="ARBA00022670"/>
    </source>
</evidence>
<dbReference type="GO" id="GO:0004190">
    <property type="term" value="F:aspartic-type endopeptidase activity"/>
    <property type="evidence" value="ECO:0007669"/>
    <property type="project" value="UniProtKB-KW"/>
</dbReference>
<evidence type="ECO:0000313" key="9">
    <source>
        <dbReference type="Proteomes" id="UP001085076"/>
    </source>
</evidence>
<keyword evidence="9" id="KW-1185">Reference proteome</keyword>
<evidence type="ECO:0000313" key="8">
    <source>
        <dbReference type="EMBL" id="KAJ0966801.1"/>
    </source>
</evidence>
<dbReference type="EMBL" id="JAGGNH010000007">
    <property type="protein sequence ID" value="KAJ0966801.1"/>
    <property type="molecule type" value="Genomic_DNA"/>
</dbReference>
<name>A0A9D5C5D2_9LILI</name>
<proteinExistence type="inferred from homology"/>
<dbReference type="Pfam" id="PF14543">
    <property type="entry name" value="TAXi_N"/>
    <property type="match status" value="1"/>
</dbReference>
<dbReference type="GO" id="GO:0005576">
    <property type="term" value="C:extracellular region"/>
    <property type="evidence" value="ECO:0007669"/>
    <property type="project" value="TreeGrafter"/>
</dbReference>
<evidence type="ECO:0000256" key="3">
    <source>
        <dbReference type="ARBA" id="ARBA00022750"/>
    </source>
</evidence>
<keyword evidence="6" id="KW-0732">Signal</keyword>
<keyword evidence="5" id="KW-0325">Glycoprotein</keyword>
<reference evidence="8" key="2">
    <citation type="journal article" date="2022" name="Hortic Res">
        <title>The genome of Dioscorea zingiberensis sheds light on the biosynthesis, origin and evolution of the medicinally important diosgenin saponins.</title>
        <authorList>
            <person name="Li Y."/>
            <person name="Tan C."/>
            <person name="Li Z."/>
            <person name="Guo J."/>
            <person name="Li S."/>
            <person name="Chen X."/>
            <person name="Wang C."/>
            <person name="Dai X."/>
            <person name="Yang H."/>
            <person name="Song W."/>
            <person name="Hou L."/>
            <person name="Xu J."/>
            <person name="Tong Z."/>
            <person name="Xu A."/>
            <person name="Yuan X."/>
            <person name="Wang W."/>
            <person name="Yang Q."/>
            <person name="Chen L."/>
            <person name="Sun Z."/>
            <person name="Wang K."/>
            <person name="Pan B."/>
            <person name="Chen J."/>
            <person name="Bao Y."/>
            <person name="Liu F."/>
            <person name="Qi X."/>
            <person name="Gang D.R."/>
            <person name="Wen J."/>
            <person name="Li J."/>
        </authorList>
    </citation>
    <scope>NUCLEOTIDE SEQUENCE</scope>
    <source>
        <strain evidence="8">Dzin_1.0</strain>
    </source>
</reference>
<feature type="chain" id="PRO_5038854896" description="Peptidase A1 domain-containing protein" evidence="6">
    <location>
        <begin position="25"/>
        <end position="437"/>
    </location>
</feature>
<dbReference type="InterPro" id="IPR032861">
    <property type="entry name" value="TAXi_N"/>
</dbReference>
<comment type="similarity">
    <text evidence="1">Belongs to the peptidase A1 family.</text>
</comment>
<accession>A0A9D5C5D2</accession>
<dbReference type="InterPro" id="IPR034161">
    <property type="entry name" value="Pepsin-like_plant"/>
</dbReference>
<evidence type="ECO:0000256" key="1">
    <source>
        <dbReference type="ARBA" id="ARBA00007447"/>
    </source>
</evidence>
<sequence>MAKSSHLLPFHILLVLFLLRISLATTTNVTSENGLSFQLLYSDSVRDPSLYANLTTFQRLERIIQSSESYFQWLRRSSYNTTVIRPKIFAHMGIFMVALSIGTPPGTKHLTLALNTGDSLIWTQCIPCNPSFPQTTPMFDPSMSPSYHFLPINSPICQPPYQRQNDKCVYNIQYHDQTGVIGFISTETFTFHASPPSTIQSIPNLIFGCTHSSHMNFVGEPSGIFGMDRSRLSFISQVSRRTNGRFSYCFSPPSTVYAGLLRFGNDIVMPGPVQTTPIINVQNSYSYHLELTDISIDNQRLHLPARMFEVTEIDSGTAITHLIRPAYAIVKEVLVQYFNHFHLVPFPRPPFDLCYNLPPGMRRFFPNMTWHLRDADLAIHAEELFLVVEHNNEFCLGMVPDDHLTILGVLQQYNTRFSYDLQTNLLKFKREDCSHDM</sequence>